<keyword evidence="2" id="KW-1133">Transmembrane helix</keyword>
<dbReference type="OrthoDB" id="2986589at2"/>
<dbReference type="Proteomes" id="UP000235114">
    <property type="component" value="Unassembled WGS sequence"/>
</dbReference>
<evidence type="ECO:0000256" key="2">
    <source>
        <dbReference type="SAM" id="Phobius"/>
    </source>
</evidence>
<evidence type="ECO:0000313" key="7">
    <source>
        <dbReference type="Proteomes" id="UP000235114"/>
    </source>
</evidence>
<dbReference type="RefSeq" id="WP_101579599.1">
    <property type="nucleotide sequence ID" value="NZ_PGVA01000092.1"/>
</dbReference>
<dbReference type="InterPro" id="IPR011055">
    <property type="entry name" value="Dup_hybrid_motif"/>
</dbReference>
<proteinExistence type="predicted"/>
<dbReference type="Gene3D" id="2.70.70.10">
    <property type="entry name" value="Glucose Permease (Domain IIA)"/>
    <property type="match status" value="1"/>
</dbReference>
<name>A0A2N5GFM1_9BACI</name>
<feature type="region of interest" description="Disordered" evidence="1">
    <location>
        <begin position="1"/>
        <end position="22"/>
    </location>
</feature>
<dbReference type="CDD" id="cd12797">
    <property type="entry name" value="M23_peptidase"/>
    <property type="match status" value="1"/>
</dbReference>
<comment type="caution">
    <text evidence="4">The sequence shown here is derived from an EMBL/GenBank/DDBJ whole genome shotgun (WGS) entry which is preliminary data.</text>
</comment>
<evidence type="ECO:0000256" key="1">
    <source>
        <dbReference type="SAM" id="MobiDB-lite"/>
    </source>
</evidence>
<dbReference type="GO" id="GO:0004222">
    <property type="term" value="F:metalloendopeptidase activity"/>
    <property type="evidence" value="ECO:0007669"/>
    <property type="project" value="TreeGrafter"/>
</dbReference>
<dbReference type="PANTHER" id="PTHR21666">
    <property type="entry name" value="PEPTIDASE-RELATED"/>
    <property type="match status" value="1"/>
</dbReference>
<evidence type="ECO:0000313" key="5">
    <source>
        <dbReference type="EMBL" id="PLR89796.1"/>
    </source>
</evidence>
<dbReference type="InterPro" id="IPR050570">
    <property type="entry name" value="Cell_wall_metabolism_enzyme"/>
</dbReference>
<reference evidence="5 7" key="2">
    <citation type="submission" date="2017-12" db="EMBL/GenBank/DDBJ databases">
        <title>Comparative Functional Genomics of Dry Heat Resistant strains isolated from the Viking Spacecraft.</title>
        <authorList>
            <person name="Seuylemezian A."/>
            <person name="Cooper K."/>
            <person name="Vaishampayan P."/>
        </authorList>
    </citation>
    <scope>NUCLEOTIDE SEQUENCE [LARGE SCALE GENOMIC DNA]</scope>
    <source>
        <strain evidence="5 7">ATCC 29669</strain>
    </source>
</reference>
<dbReference type="AlphaFoldDB" id="A0A2N5GFM1"/>
<keyword evidence="2" id="KW-0472">Membrane</keyword>
<dbReference type="Proteomes" id="UP000234951">
    <property type="component" value="Unassembled WGS sequence"/>
</dbReference>
<gene>
    <name evidence="4" type="ORF">CU635_22585</name>
    <name evidence="5" type="ORF">CVD25_20925</name>
</gene>
<evidence type="ECO:0000259" key="3">
    <source>
        <dbReference type="Pfam" id="PF01551"/>
    </source>
</evidence>
<feature type="domain" description="M23ase beta-sheet core" evidence="3">
    <location>
        <begin position="159"/>
        <end position="251"/>
    </location>
</feature>
<sequence>MRSRADDIRKRIARRKRERDKLTEHNPVHPLWAEDEERYGFEKISSFESGRGDGEHPLFRKEFFLFKILASACLVLMMAIIFRSEAGSLEPVRSFVKKSMNDDFQFAAVSEWYEQQFGKPLALLPFKEDSGKDKTEKLDSEYALPASGKILEDFDVNGQGVMIETGVGAAVQAMNEGFVNFAGEKEGFGKTVIIQHGDTSQSWYANLEEIDVELYDFIEKGSTVGTVSQGTDGSKGVFYFAIKKGDNFVDPVPVIRFE</sequence>
<reference evidence="4 6" key="1">
    <citation type="submission" date="2017-11" db="EMBL/GenBank/DDBJ databases">
        <title>Comparitive Functional Genomics of Dry Heat Resistant strains isolated from the Viking Spacecraft.</title>
        <authorList>
            <person name="Seuylemezian A."/>
            <person name="Cooper K."/>
            <person name="Vaishampayan P."/>
        </authorList>
    </citation>
    <scope>NUCLEOTIDE SEQUENCE [LARGE SCALE GENOMIC DNA]</scope>
    <source>
        <strain evidence="4 6">M4.6</strain>
    </source>
</reference>
<evidence type="ECO:0000313" key="6">
    <source>
        <dbReference type="Proteomes" id="UP000234951"/>
    </source>
</evidence>
<dbReference type="PANTHER" id="PTHR21666:SF274">
    <property type="entry name" value="STAGE IV SPORULATION PROTEIN FA"/>
    <property type="match status" value="1"/>
</dbReference>
<feature type="compositionally biased region" description="Basic and acidic residues" evidence="1">
    <location>
        <begin position="1"/>
        <end position="10"/>
    </location>
</feature>
<dbReference type="EMBL" id="PGVA01000092">
    <property type="protein sequence ID" value="PLR79547.1"/>
    <property type="molecule type" value="Genomic_DNA"/>
</dbReference>
<keyword evidence="7" id="KW-1185">Reference proteome</keyword>
<organism evidence="4 6">
    <name type="scientific">Bacillus canaveralius</name>
    <dbReference type="NCBI Taxonomy" id="1403243"/>
    <lineage>
        <taxon>Bacteria</taxon>
        <taxon>Bacillati</taxon>
        <taxon>Bacillota</taxon>
        <taxon>Bacilli</taxon>
        <taxon>Bacillales</taxon>
        <taxon>Bacillaceae</taxon>
        <taxon>Bacillus</taxon>
    </lineage>
</organism>
<protein>
    <submittedName>
        <fullName evidence="4">Peptidase M23</fullName>
    </submittedName>
</protein>
<evidence type="ECO:0000313" key="4">
    <source>
        <dbReference type="EMBL" id="PLR79547.1"/>
    </source>
</evidence>
<dbReference type="InterPro" id="IPR016047">
    <property type="entry name" value="M23ase_b-sheet_dom"/>
</dbReference>
<accession>A0A2N5GFM1</accession>
<dbReference type="SUPFAM" id="SSF51261">
    <property type="entry name" value="Duplicated hybrid motif"/>
    <property type="match status" value="1"/>
</dbReference>
<feature type="transmembrane region" description="Helical" evidence="2">
    <location>
        <begin position="64"/>
        <end position="82"/>
    </location>
</feature>
<dbReference type="Pfam" id="PF01551">
    <property type="entry name" value="Peptidase_M23"/>
    <property type="match status" value="1"/>
</dbReference>
<dbReference type="EMBL" id="PGVD01000079">
    <property type="protein sequence ID" value="PLR89796.1"/>
    <property type="molecule type" value="Genomic_DNA"/>
</dbReference>
<keyword evidence="2" id="KW-0812">Transmembrane</keyword>